<feature type="compositionally biased region" description="Basic residues" evidence="1">
    <location>
        <begin position="117"/>
        <end position="128"/>
    </location>
</feature>
<reference evidence="2" key="2">
    <citation type="submission" date="2017-06" db="EMBL/GenBank/DDBJ databases">
        <title>WGS assembly of Brachypodium distachyon.</title>
        <authorList>
            <consortium name="The International Brachypodium Initiative"/>
            <person name="Lucas S."/>
            <person name="Harmon-Smith M."/>
            <person name="Lail K."/>
            <person name="Tice H."/>
            <person name="Grimwood J."/>
            <person name="Bruce D."/>
            <person name="Barry K."/>
            <person name="Shu S."/>
            <person name="Lindquist E."/>
            <person name="Wang M."/>
            <person name="Pitluck S."/>
            <person name="Vogel J.P."/>
            <person name="Garvin D.F."/>
            <person name="Mockler T.C."/>
            <person name="Schmutz J."/>
            <person name="Rokhsar D."/>
            <person name="Bevan M.W."/>
        </authorList>
    </citation>
    <scope>NUCLEOTIDE SEQUENCE</scope>
    <source>
        <strain evidence="2">Bd21</strain>
    </source>
</reference>
<gene>
    <name evidence="2" type="ORF">BRADI_3g37145v3</name>
</gene>
<dbReference type="InParanoid" id="A0A0Q3Q9X3"/>
<organism evidence="2">
    <name type="scientific">Brachypodium distachyon</name>
    <name type="common">Purple false brome</name>
    <name type="synonym">Trachynia distachya</name>
    <dbReference type="NCBI Taxonomy" id="15368"/>
    <lineage>
        <taxon>Eukaryota</taxon>
        <taxon>Viridiplantae</taxon>
        <taxon>Streptophyta</taxon>
        <taxon>Embryophyta</taxon>
        <taxon>Tracheophyta</taxon>
        <taxon>Spermatophyta</taxon>
        <taxon>Magnoliopsida</taxon>
        <taxon>Liliopsida</taxon>
        <taxon>Poales</taxon>
        <taxon>Poaceae</taxon>
        <taxon>BOP clade</taxon>
        <taxon>Pooideae</taxon>
        <taxon>Stipodae</taxon>
        <taxon>Brachypodieae</taxon>
        <taxon>Brachypodium</taxon>
    </lineage>
</organism>
<evidence type="ECO:0000313" key="3">
    <source>
        <dbReference type="EnsemblPlants" id="KQJ98481"/>
    </source>
</evidence>
<proteinExistence type="predicted"/>
<reference evidence="3" key="3">
    <citation type="submission" date="2018-08" db="UniProtKB">
        <authorList>
            <consortium name="EnsemblPlants"/>
        </authorList>
    </citation>
    <scope>IDENTIFICATION</scope>
    <source>
        <strain evidence="3">cv. Bd21</strain>
    </source>
</reference>
<feature type="region of interest" description="Disordered" evidence="1">
    <location>
        <begin position="102"/>
        <end position="128"/>
    </location>
</feature>
<sequence>MGLGTVHRRRVISLCRGYRWAQPQRNILSCSCTEENALLDASWTLWLVGSDGKKSVSFRGISSDVNLGHMRPSCPDSIWARGGLDIQSLTCQDRSQLGKPCSRVRPRLLSRPDGRASHGRVHQSKSTH</sequence>
<dbReference type="Proteomes" id="UP000008810">
    <property type="component" value="Chromosome 3"/>
</dbReference>
<reference evidence="2 3" key="1">
    <citation type="journal article" date="2010" name="Nature">
        <title>Genome sequencing and analysis of the model grass Brachypodium distachyon.</title>
        <authorList>
            <consortium name="International Brachypodium Initiative"/>
        </authorList>
    </citation>
    <scope>NUCLEOTIDE SEQUENCE [LARGE SCALE GENOMIC DNA]</scope>
    <source>
        <strain evidence="2 3">Bd21</strain>
    </source>
</reference>
<dbReference type="EnsemblPlants" id="KQJ98481">
    <property type="protein sequence ID" value="KQJ98481"/>
    <property type="gene ID" value="BRADI_3g37145v3"/>
</dbReference>
<evidence type="ECO:0000313" key="2">
    <source>
        <dbReference type="EMBL" id="KQJ98481.1"/>
    </source>
</evidence>
<evidence type="ECO:0000256" key="1">
    <source>
        <dbReference type="SAM" id="MobiDB-lite"/>
    </source>
</evidence>
<dbReference type="Gramene" id="KQJ98481">
    <property type="protein sequence ID" value="KQJ98481"/>
    <property type="gene ID" value="BRADI_3g37145v3"/>
</dbReference>
<name>A0A0Q3Q9X3_BRADI</name>
<dbReference type="AlphaFoldDB" id="A0A0Q3Q9X3"/>
<dbReference type="EMBL" id="CM000882">
    <property type="protein sequence ID" value="KQJ98481.1"/>
    <property type="molecule type" value="Genomic_DNA"/>
</dbReference>
<protein>
    <submittedName>
        <fullName evidence="2 3">Uncharacterized protein</fullName>
    </submittedName>
</protein>
<evidence type="ECO:0000313" key="4">
    <source>
        <dbReference type="Proteomes" id="UP000008810"/>
    </source>
</evidence>
<keyword evidence="4" id="KW-1185">Reference proteome</keyword>
<accession>A0A0Q3Q9X3</accession>